<dbReference type="InterPro" id="IPR005829">
    <property type="entry name" value="Sugar_transporter_CS"/>
</dbReference>
<evidence type="ECO:0000256" key="1">
    <source>
        <dbReference type="ARBA" id="ARBA00004651"/>
    </source>
</evidence>
<evidence type="ECO:0000256" key="7">
    <source>
        <dbReference type="SAM" id="Phobius"/>
    </source>
</evidence>
<feature type="transmembrane region" description="Helical" evidence="7">
    <location>
        <begin position="197"/>
        <end position="216"/>
    </location>
</feature>
<evidence type="ECO:0000256" key="5">
    <source>
        <dbReference type="ARBA" id="ARBA00022989"/>
    </source>
</evidence>
<comment type="subcellular location">
    <subcellularLocation>
        <location evidence="1">Cell membrane</location>
        <topology evidence="1">Multi-pass membrane protein</topology>
    </subcellularLocation>
</comment>
<feature type="transmembrane region" description="Helical" evidence="7">
    <location>
        <begin position="408"/>
        <end position="430"/>
    </location>
</feature>
<dbReference type="InterPro" id="IPR011701">
    <property type="entry name" value="MFS"/>
</dbReference>
<proteinExistence type="predicted"/>
<dbReference type="Gene3D" id="1.20.1250.20">
    <property type="entry name" value="MFS general substrate transporter like domains"/>
    <property type="match status" value="2"/>
</dbReference>
<accession>A0ABW5V083</accession>
<comment type="caution">
    <text evidence="9">The sequence shown here is derived from an EMBL/GenBank/DDBJ whole genome shotgun (WGS) entry which is preliminary data.</text>
</comment>
<organism evidence="9 10">
    <name type="scientific">Gulosibacter faecalis</name>
    <dbReference type="NCBI Taxonomy" id="272240"/>
    <lineage>
        <taxon>Bacteria</taxon>
        <taxon>Bacillati</taxon>
        <taxon>Actinomycetota</taxon>
        <taxon>Actinomycetes</taxon>
        <taxon>Micrococcales</taxon>
        <taxon>Microbacteriaceae</taxon>
        <taxon>Gulosibacter</taxon>
    </lineage>
</organism>
<evidence type="ECO:0000256" key="3">
    <source>
        <dbReference type="ARBA" id="ARBA00022475"/>
    </source>
</evidence>
<dbReference type="PROSITE" id="PS50850">
    <property type="entry name" value="MFS"/>
    <property type="match status" value="1"/>
</dbReference>
<keyword evidence="6 7" id="KW-0472">Membrane</keyword>
<dbReference type="InterPro" id="IPR020846">
    <property type="entry name" value="MFS_dom"/>
</dbReference>
<reference evidence="10" key="1">
    <citation type="journal article" date="2019" name="Int. J. Syst. Evol. Microbiol.">
        <title>The Global Catalogue of Microorganisms (GCM) 10K type strain sequencing project: providing services to taxonomists for standard genome sequencing and annotation.</title>
        <authorList>
            <consortium name="The Broad Institute Genomics Platform"/>
            <consortium name="The Broad Institute Genome Sequencing Center for Infectious Disease"/>
            <person name="Wu L."/>
            <person name="Ma J."/>
        </authorList>
    </citation>
    <scope>NUCLEOTIDE SEQUENCE [LARGE SCALE GENOMIC DNA]</scope>
    <source>
        <strain evidence="10">TISTR 1514</strain>
    </source>
</reference>
<evidence type="ECO:0000256" key="4">
    <source>
        <dbReference type="ARBA" id="ARBA00022692"/>
    </source>
</evidence>
<dbReference type="PROSITE" id="PS00217">
    <property type="entry name" value="SUGAR_TRANSPORT_2"/>
    <property type="match status" value="1"/>
</dbReference>
<dbReference type="SUPFAM" id="SSF103473">
    <property type="entry name" value="MFS general substrate transporter"/>
    <property type="match status" value="1"/>
</dbReference>
<protein>
    <submittedName>
        <fullName evidence="9">MFS transporter</fullName>
    </submittedName>
</protein>
<dbReference type="InterPro" id="IPR036259">
    <property type="entry name" value="MFS_trans_sf"/>
</dbReference>
<feature type="transmembrane region" description="Helical" evidence="7">
    <location>
        <begin position="259"/>
        <end position="277"/>
    </location>
</feature>
<dbReference type="PANTHER" id="PTHR43045">
    <property type="entry name" value="SHIKIMATE TRANSPORTER"/>
    <property type="match status" value="1"/>
</dbReference>
<dbReference type="PANTHER" id="PTHR43045:SF1">
    <property type="entry name" value="SHIKIMATE TRANSPORTER"/>
    <property type="match status" value="1"/>
</dbReference>
<dbReference type="CDD" id="cd17369">
    <property type="entry name" value="MFS_ShiA_like"/>
    <property type="match status" value="1"/>
</dbReference>
<feature type="transmembrane region" description="Helical" evidence="7">
    <location>
        <begin position="65"/>
        <end position="85"/>
    </location>
</feature>
<feature type="transmembrane region" description="Helical" evidence="7">
    <location>
        <begin position="121"/>
        <end position="141"/>
    </location>
</feature>
<evidence type="ECO:0000313" key="10">
    <source>
        <dbReference type="Proteomes" id="UP001597492"/>
    </source>
</evidence>
<feature type="transmembrane region" description="Helical" evidence="7">
    <location>
        <begin position="340"/>
        <end position="367"/>
    </location>
</feature>
<keyword evidence="10" id="KW-1185">Reference proteome</keyword>
<evidence type="ECO:0000313" key="9">
    <source>
        <dbReference type="EMBL" id="MFD2758005.1"/>
    </source>
</evidence>
<evidence type="ECO:0000256" key="2">
    <source>
        <dbReference type="ARBA" id="ARBA00022448"/>
    </source>
</evidence>
<keyword evidence="4 7" id="KW-0812">Transmembrane</keyword>
<keyword evidence="2" id="KW-0813">Transport</keyword>
<name>A0ABW5V083_9MICO</name>
<feature type="transmembrane region" description="Helical" evidence="7">
    <location>
        <begin position="379"/>
        <end position="402"/>
    </location>
</feature>
<evidence type="ECO:0000256" key="6">
    <source>
        <dbReference type="ARBA" id="ARBA00023136"/>
    </source>
</evidence>
<keyword evidence="3" id="KW-1003">Cell membrane</keyword>
<feature type="transmembrane region" description="Helical" evidence="7">
    <location>
        <begin position="162"/>
        <end position="185"/>
    </location>
</feature>
<dbReference type="EMBL" id="JBHUNE010000005">
    <property type="protein sequence ID" value="MFD2758005.1"/>
    <property type="molecule type" value="Genomic_DNA"/>
</dbReference>
<gene>
    <name evidence="9" type="ORF">ACFSW7_06400</name>
</gene>
<dbReference type="Proteomes" id="UP001597492">
    <property type="component" value="Unassembled WGS sequence"/>
</dbReference>
<feature type="transmembrane region" description="Helical" evidence="7">
    <location>
        <begin position="316"/>
        <end position="334"/>
    </location>
</feature>
<feature type="domain" description="Major facilitator superfamily (MFS) profile" evidence="8">
    <location>
        <begin position="24"/>
        <end position="435"/>
    </location>
</feature>
<dbReference type="Pfam" id="PF07690">
    <property type="entry name" value="MFS_1"/>
    <property type="match status" value="1"/>
</dbReference>
<sequence>MTATAPTAPPATQIQVSARDRRRALWGSAVGSTIEWYDYFLYGTMATAVFNVHFFPSEDATVSSMLAFASFALAFVVRPLGGVVFSHIGDRIGRKKTLVITLTLMGVATMLMGVLPDYAAIGVAAPILLTLLRLIQGLALGGEWGGGLLLAVEYAPKNKRGFYGAVPQIGALTGLALGNIVTIVARAVFPEDAFTEFGWRIPFLLSGVLLAVGLWIRSKIDETPSFRKVKAEGNTEKLPIATVFKHYWREVLISTGAKFIETSTFFIFATFSISYATGFGYDFTAILSFVLVGSIIGVGGMLFYGSLSDRIGRKKVFLGGSVAVAIFVFPYLSMLSSGNLALAGTAIIISFAVIWPTYGSLIGTVLAENFAPEIRYTGASLGYQIGAALVGGPAPLIATALLSAFSGSWVPVALFVVFCAVVSFISVSFVKVRHNEDLDA</sequence>
<evidence type="ECO:0000259" key="8">
    <source>
        <dbReference type="PROSITE" id="PS50850"/>
    </source>
</evidence>
<keyword evidence="5 7" id="KW-1133">Transmembrane helix</keyword>
<feature type="transmembrane region" description="Helical" evidence="7">
    <location>
        <begin position="283"/>
        <end position="304"/>
    </location>
</feature>
<dbReference type="RefSeq" id="WP_019619725.1">
    <property type="nucleotide sequence ID" value="NZ_JBHUNE010000005.1"/>
</dbReference>
<feature type="transmembrane region" description="Helical" evidence="7">
    <location>
        <begin position="97"/>
        <end position="115"/>
    </location>
</feature>